<feature type="compositionally biased region" description="Acidic residues" evidence="4">
    <location>
        <begin position="1293"/>
        <end position="1303"/>
    </location>
</feature>
<evidence type="ECO:0000256" key="3">
    <source>
        <dbReference type="ARBA" id="ARBA00022840"/>
    </source>
</evidence>
<keyword evidence="1" id="KW-0547">Nucleotide-binding</keyword>
<reference evidence="6 7" key="1">
    <citation type="submission" date="2024-02" db="EMBL/GenBank/DDBJ databases">
        <authorList>
            <person name="Chen Y."/>
            <person name="Shah S."/>
            <person name="Dougan E. K."/>
            <person name="Thang M."/>
            <person name="Chan C."/>
        </authorList>
    </citation>
    <scope>NUCLEOTIDE SEQUENCE [LARGE SCALE GENOMIC DNA]</scope>
</reference>
<protein>
    <submittedName>
        <fullName evidence="6">F-box protein At3g54460</fullName>
    </submittedName>
</protein>
<keyword evidence="7" id="KW-1185">Reference proteome</keyword>
<proteinExistence type="predicted"/>
<dbReference type="InterPro" id="IPR027417">
    <property type="entry name" value="P-loop_NTPase"/>
</dbReference>
<organism evidence="6 7">
    <name type="scientific">Durusdinium trenchii</name>
    <dbReference type="NCBI Taxonomy" id="1381693"/>
    <lineage>
        <taxon>Eukaryota</taxon>
        <taxon>Sar</taxon>
        <taxon>Alveolata</taxon>
        <taxon>Dinophyceae</taxon>
        <taxon>Suessiales</taxon>
        <taxon>Symbiodiniaceae</taxon>
        <taxon>Durusdinium</taxon>
    </lineage>
</organism>
<feature type="compositionally biased region" description="Low complexity" evidence="4">
    <location>
        <begin position="22"/>
        <end position="45"/>
    </location>
</feature>
<feature type="region of interest" description="Disordered" evidence="4">
    <location>
        <begin position="1279"/>
        <end position="1327"/>
    </location>
</feature>
<feature type="region of interest" description="Disordered" evidence="4">
    <location>
        <begin position="1"/>
        <end position="45"/>
    </location>
</feature>
<dbReference type="PANTHER" id="PTHR45626:SF14">
    <property type="entry name" value="ATP-DEPENDENT DNA HELICASE (EUROFUNG)"/>
    <property type="match status" value="1"/>
</dbReference>
<dbReference type="Gene3D" id="3.40.50.300">
    <property type="entry name" value="P-loop containing nucleotide triphosphate hydrolases"/>
    <property type="match status" value="1"/>
</dbReference>
<keyword evidence="3" id="KW-0067">ATP-binding</keyword>
<comment type="caution">
    <text evidence="6">The sequence shown here is derived from an EMBL/GenBank/DDBJ whole genome shotgun (WGS) entry which is preliminary data.</text>
</comment>
<evidence type="ECO:0000313" key="6">
    <source>
        <dbReference type="EMBL" id="CAK8987546.1"/>
    </source>
</evidence>
<dbReference type="InterPro" id="IPR050628">
    <property type="entry name" value="SNF2_RAD54_helicase_TF"/>
</dbReference>
<feature type="compositionally biased region" description="Basic and acidic residues" evidence="4">
    <location>
        <begin position="1279"/>
        <end position="1292"/>
    </location>
</feature>
<evidence type="ECO:0000259" key="5">
    <source>
        <dbReference type="Pfam" id="PF00176"/>
    </source>
</evidence>
<dbReference type="InterPro" id="IPR000330">
    <property type="entry name" value="SNF2_N"/>
</dbReference>
<evidence type="ECO:0000256" key="2">
    <source>
        <dbReference type="ARBA" id="ARBA00022801"/>
    </source>
</evidence>
<dbReference type="InterPro" id="IPR038718">
    <property type="entry name" value="SNF2-like_sf"/>
</dbReference>
<feature type="domain" description="SNF2 N-terminal" evidence="5">
    <location>
        <begin position="362"/>
        <end position="861"/>
    </location>
</feature>
<evidence type="ECO:0000256" key="4">
    <source>
        <dbReference type="SAM" id="MobiDB-lite"/>
    </source>
</evidence>
<name>A0ABP0HDG6_9DINO</name>
<accession>A0ABP0HDG6</accession>
<dbReference type="Pfam" id="PF00176">
    <property type="entry name" value="SNF2-rel_dom"/>
    <property type="match status" value="1"/>
</dbReference>
<evidence type="ECO:0000256" key="1">
    <source>
        <dbReference type="ARBA" id="ARBA00022741"/>
    </source>
</evidence>
<sequence>MAGLWLEATARAGAGDRDEARAPSPSTASTSATSSATVTTATTTTTTADTAAAEALRNGDWARLDLATGVLPVARDVIAADATDRVESDGEDVEPDEDWAMFDVAPWDAALALGRLASGGLLASPGPVVEKVEQSGEKVGIVEGTGLDLLRTRVLVRFSVAVPVDRKLTPNEVEALECLLERLNPKAAALMPVESMLERMRMVREEPSAATGPEVPKGCKLLPAQVTQQQKARAFRLASLYKMSHLVSTGRLEEGVGSGTGGDAPTLEAWSSMKEGQVVLEPRANASRNAAHQLMEMENEIQARFLPTGDDVALFTLPAPLLHMVAGYLRADDLRHLRLTCKYLDYTCCTVVPGVKVSLYSHQKRAIRWMDRQERGYAGVPDTESNPSLVMLPTAWVHGESPIEGQMCVDRASGKMRAYREEREATIDNRRRVRGGLLCDEPGLGKTVTMLSMILRSAGMAPQTPVVEKQELDQAMVRVTMDDMHWKAMDRGQRKLMLEEIFAALMKFVRSEALPTALRVRESALLSMHLVWDEMGETNRSFTQWMERCEAILRVTSLWFPRPDSAAIRAVWEPVITAMIECARTTASKICMRFYEKSSRSCASRLHQKEMHRQETEGLIMSGATLVVVPTTLIGHWEDQIKRHVDARFVGDGDRPLSELFFFDRSLKRALPDASRLAKCVAVVVPASRLSREESRHQHDSVLRRIQWLRVTVDEGHSLGTCTQTLYGNFLMRVVAQRRWVMTGTPAKETSVRAGLQSVLGLFRFLQYPPYGHANGLRAWNSLIARPLERRVPLGALRFVRLLVDAMLRHTKVDVAELPPLVLRSVGLPLLAAERDSYNTIVSYGRANIALTSIGDVGFDISLLNARNQKLAHELMRNIRRSCSGGGRMMADITDDNWVETRHLLTKVHGADALAIRRANEFIMRVSRGEKTACQNPSCNVELSMVLLTPCVHFMCVECFENYCSAPRNFHCLACQKPFSGNKFAALQPGFQLRWVGDESTSSSPRSSSSSSSAALTNIDTSSKAQFIMRKVIATREALRQQRGAKEPFKCILYSQFREVLNVLGHQFIQAFGSDAVAEFWGQHRQQELKKYTHNETHNWTCPKCAYTNDPLFKVCERSFVTLEEIGHPAASASLVPTEGEEVPGDSLAEFFPGKVFRLLEHVVDFAVVHGESVRRVRKVVKVRRCTGKARHAEWTHRKNVDCFLLLLSRDGSTGLDLSMTTHIFLVDKIWDVAVTDQVVSRAWRLGTRARQVEVMQLFMQNTVEELLYDWAKRDDDVGEEIKRSEPKKDGGGDENDDDDDNNGLEQILSSNKRSRHQKNGQRSRFADQQQDFGKLRYLLNNMSVLRDAKKGPLVATSSAPKPKRRRVCFA</sequence>
<gene>
    <name evidence="6" type="ORF">SCF082_LOCUS1025</name>
</gene>
<feature type="compositionally biased region" description="Basic residues" evidence="4">
    <location>
        <begin position="1313"/>
        <end position="1322"/>
    </location>
</feature>
<keyword evidence="2" id="KW-0378">Hydrolase</keyword>
<dbReference type="SUPFAM" id="SSF52540">
    <property type="entry name" value="P-loop containing nucleoside triphosphate hydrolases"/>
    <property type="match status" value="2"/>
</dbReference>
<dbReference type="EMBL" id="CAXAMM010000451">
    <property type="protein sequence ID" value="CAK8987546.1"/>
    <property type="molecule type" value="Genomic_DNA"/>
</dbReference>
<evidence type="ECO:0000313" key="7">
    <source>
        <dbReference type="Proteomes" id="UP001642464"/>
    </source>
</evidence>
<dbReference type="PANTHER" id="PTHR45626">
    <property type="entry name" value="TRANSCRIPTION TERMINATION FACTOR 2-RELATED"/>
    <property type="match status" value="1"/>
</dbReference>
<dbReference type="Proteomes" id="UP001642464">
    <property type="component" value="Unassembled WGS sequence"/>
</dbReference>
<dbReference type="Gene3D" id="3.40.50.10810">
    <property type="entry name" value="Tandem AAA-ATPase domain"/>
    <property type="match status" value="1"/>
</dbReference>